<dbReference type="EMBL" id="JAWRVI010000074">
    <property type="protein sequence ID" value="KAK4081425.1"/>
    <property type="molecule type" value="Genomic_DNA"/>
</dbReference>
<protein>
    <submittedName>
        <fullName evidence="5">Uncharacterized protein</fullName>
    </submittedName>
</protein>
<feature type="domain" description="DUF7605" evidence="4">
    <location>
        <begin position="531"/>
        <end position="698"/>
    </location>
</feature>
<evidence type="ECO:0000313" key="6">
    <source>
        <dbReference type="Proteomes" id="UP001287286"/>
    </source>
</evidence>
<evidence type="ECO:0000259" key="3">
    <source>
        <dbReference type="Pfam" id="PF00350"/>
    </source>
</evidence>
<comment type="caution">
    <text evidence="5">The sequence shown here is derived from an EMBL/GenBank/DDBJ whole genome shotgun (WGS) entry which is preliminary data.</text>
</comment>
<dbReference type="Proteomes" id="UP001287286">
    <property type="component" value="Unassembled WGS sequence"/>
</dbReference>
<sequence length="1064" mass="120502">MSDSITQEKDGLQYLVGTGGDTGAGKSSLLNALVSKAADITPASQNGACTAAVCCFSYPKSISQKRFSAYVHLKSKITMDQEITDFFQELGEFEDRVDTDGGMCEQQLRDFGHNNLAAEITSNCRQCELVFNLSHPQNGVIIEISSDTELEFRLALKPYVGSARGNTELLRWPLVEMVEIFVEADILRDGVVLVDLPGEMDALDARSQVARKYYNKLDRLMVVAPGDSAKTSKTAKDLIQEDQVVDMEADGMLDGNNLGIIVTKIDQMKWSYFMESEWPFREFPKELTQATHNLEEQKRARQHLKELIGKLRRRAEYSEDEQPNIAAQIRDAKVRKRLLNGQIQQLEAFCLRTCIEARSADIKIAFQNHVDETRRGMGRRVCRDPFTVLPVFPVSSDAYRSLANGKSHSGFPDIQSTGIDALRDWIIQGSLPKREDHADAIIHRCQVLFDAIWSWAAGDRHVAAQLPGASRPKVESTLRNARSELEKDITRMSDNLHRYIYSLQSKCRLYDVEKLDGLVHDFVSHVNRFQKGTQGDKLHWSTYAACIRRRGGAYRTYTKPHRIHCWQSRTHGLFWRPFALSWSEAFGQKAHDKVRAFESHVQRRTSQHTRAISESKELPEEFQAAFRGCAYRIENFLGEYKMSIRTSFSQYRAAIGQIRGNSKDQVAEHMKEAYLAAQKITGKNKKIRQVAILCSHAEQVKTTIFHAVSLKVDADVRKQRLSLNKVLKGHADTLLQNIKKLEDDLTTRVCSQGELLVHSSSTAEIERLREDVARDVEGWTQHWATLKALLPEQLPDGDHSDIVSGMHKKDSERAILKEGMINPGRRTNEVVETKLAPLRRAATLGSECPRKRQKGTHPAWHSVSESHSRLSVFNPRGEHREGNMALHNDIDTLEPQTKTSGETELAMIKPVYCDARHAVDYEREKSFQMPWQQEDDWGYRGVTANTALDLQTHDPFASRNGIHVREPVVKKIASTERDGYEHGIVMERYSSAFSYKVLDSERDSIYKGLRKAILAKLASRLNSVVLLRVPGHQDEFGSSPSPKVDPPHVGPQLDYNELLSWNVS</sequence>
<name>A0ABR0BJ00_PURLI</name>
<evidence type="ECO:0000313" key="5">
    <source>
        <dbReference type="EMBL" id="KAK4081425.1"/>
    </source>
</evidence>
<dbReference type="PANTHER" id="PTHR36681">
    <property type="entry name" value="NUCLEAR GTPASE, GERMINAL CENTER-ASSOCIATED, TANDEM DUPLICATE 3"/>
    <property type="match status" value="1"/>
</dbReference>
<dbReference type="Pfam" id="PF00350">
    <property type="entry name" value="Dynamin_N"/>
    <property type="match status" value="1"/>
</dbReference>
<dbReference type="InterPro" id="IPR045063">
    <property type="entry name" value="Dynamin_N"/>
</dbReference>
<dbReference type="PANTHER" id="PTHR36681:SF3">
    <property type="entry name" value="NUCLEAR GTPASE, GERMINAL CENTER-ASSOCIATED, TANDEM DUPLICATE 3"/>
    <property type="match status" value="1"/>
</dbReference>
<dbReference type="Pfam" id="PF24564">
    <property type="entry name" value="DUF7605"/>
    <property type="match status" value="1"/>
</dbReference>
<gene>
    <name evidence="5" type="ORF">Purlil1_11686</name>
</gene>
<reference evidence="5 6" key="1">
    <citation type="journal article" date="2024" name="Microbiol. Resour. Announc.">
        <title>Genome annotations for the ascomycete fungi Trichoderma harzianum, Trichoderma aggressivum, and Purpureocillium lilacinum.</title>
        <authorList>
            <person name="Beijen E.P.W."/>
            <person name="Ohm R.A."/>
        </authorList>
    </citation>
    <scope>NUCLEOTIDE SEQUENCE [LARGE SCALE GENOMIC DNA]</scope>
    <source>
        <strain evidence="5 6">CBS 150709</strain>
    </source>
</reference>
<dbReference type="Gene3D" id="3.40.50.300">
    <property type="entry name" value="P-loop containing nucleotide triphosphate hydrolases"/>
    <property type="match status" value="1"/>
</dbReference>
<dbReference type="InterPro" id="IPR027417">
    <property type="entry name" value="P-loop_NTPase"/>
</dbReference>
<feature type="region of interest" description="Disordered" evidence="2">
    <location>
        <begin position="847"/>
        <end position="870"/>
    </location>
</feature>
<evidence type="ECO:0000259" key="4">
    <source>
        <dbReference type="Pfam" id="PF24564"/>
    </source>
</evidence>
<dbReference type="SUPFAM" id="SSF52540">
    <property type="entry name" value="P-loop containing nucleoside triphosphate hydrolases"/>
    <property type="match status" value="1"/>
</dbReference>
<feature type="coiled-coil region" evidence="1">
    <location>
        <begin position="287"/>
        <end position="314"/>
    </location>
</feature>
<evidence type="ECO:0000256" key="1">
    <source>
        <dbReference type="SAM" id="Coils"/>
    </source>
</evidence>
<keyword evidence="1" id="KW-0175">Coiled coil</keyword>
<organism evidence="5 6">
    <name type="scientific">Purpureocillium lilacinum</name>
    <name type="common">Paecilomyces lilacinus</name>
    <dbReference type="NCBI Taxonomy" id="33203"/>
    <lineage>
        <taxon>Eukaryota</taxon>
        <taxon>Fungi</taxon>
        <taxon>Dikarya</taxon>
        <taxon>Ascomycota</taxon>
        <taxon>Pezizomycotina</taxon>
        <taxon>Sordariomycetes</taxon>
        <taxon>Hypocreomycetidae</taxon>
        <taxon>Hypocreales</taxon>
        <taxon>Ophiocordycipitaceae</taxon>
        <taxon>Purpureocillium</taxon>
    </lineage>
</organism>
<dbReference type="InterPro" id="IPR056024">
    <property type="entry name" value="DUF7605"/>
</dbReference>
<feature type="domain" description="Dynamin N-terminal" evidence="3">
    <location>
        <begin position="20"/>
        <end position="241"/>
    </location>
</feature>
<accession>A0ABR0BJ00</accession>
<evidence type="ECO:0000256" key="2">
    <source>
        <dbReference type="SAM" id="MobiDB-lite"/>
    </source>
</evidence>
<proteinExistence type="predicted"/>
<keyword evidence="6" id="KW-1185">Reference proteome</keyword>